<evidence type="ECO:0000313" key="2">
    <source>
        <dbReference type="Proteomes" id="UP000245535"/>
    </source>
</evidence>
<dbReference type="AlphaFoldDB" id="A0A315Z7X9"/>
<protein>
    <recommendedName>
        <fullName evidence="3">SpoIIAA-like protein</fullName>
    </recommendedName>
</protein>
<dbReference type="OrthoDB" id="6119256at2"/>
<organism evidence="1 2">
    <name type="scientific">Sediminitomix flava</name>
    <dbReference type="NCBI Taxonomy" id="379075"/>
    <lineage>
        <taxon>Bacteria</taxon>
        <taxon>Pseudomonadati</taxon>
        <taxon>Bacteroidota</taxon>
        <taxon>Cytophagia</taxon>
        <taxon>Cytophagales</taxon>
        <taxon>Flammeovirgaceae</taxon>
        <taxon>Sediminitomix</taxon>
    </lineage>
</organism>
<name>A0A315Z7X9_SEDFL</name>
<proteinExistence type="predicted"/>
<comment type="caution">
    <text evidence="1">The sequence shown here is derived from an EMBL/GenBank/DDBJ whole genome shotgun (WGS) entry which is preliminary data.</text>
</comment>
<accession>A0A315Z7X9</accession>
<dbReference type="RefSeq" id="WP_109621213.1">
    <property type="nucleotide sequence ID" value="NZ_QGDO01000006.1"/>
</dbReference>
<gene>
    <name evidence="1" type="ORF">BC781_106201</name>
</gene>
<dbReference type="EMBL" id="QGDO01000006">
    <property type="protein sequence ID" value="PWJ39300.1"/>
    <property type="molecule type" value="Genomic_DNA"/>
</dbReference>
<reference evidence="1 2" key="1">
    <citation type="submission" date="2018-03" db="EMBL/GenBank/DDBJ databases">
        <title>Genomic Encyclopedia of Archaeal and Bacterial Type Strains, Phase II (KMG-II): from individual species to whole genera.</title>
        <authorList>
            <person name="Goeker M."/>
        </authorList>
    </citation>
    <scope>NUCLEOTIDE SEQUENCE [LARGE SCALE GENOMIC DNA]</scope>
    <source>
        <strain evidence="1 2">DSM 28229</strain>
    </source>
</reference>
<dbReference type="Proteomes" id="UP000245535">
    <property type="component" value="Unassembled WGS sequence"/>
</dbReference>
<evidence type="ECO:0000313" key="1">
    <source>
        <dbReference type="EMBL" id="PWJ39300.1"/>
    </source>
</evidence>
<keyword evidence="2" id="KW-1185">Reference proteome</keyword>
<evidence type="ECO:0008006" key="3">
    <source>
        <dbReference type="Google" id="ProtNLM"/>
    </source>
</evidence>
<sequence length="134" mass="15897">MKLQPSFEIQENILKVEVQGTYTIGKEKDDLIEVWKVIANFCEENQCSKILTLWNVTGKITLLEAYEIISQGAELYNWSRHYKLAIIHLDQSQYAQQLYQFAEDVSYNRGIWYKSFLREDEAKEWLLEENTLHS</sequence>